<dbReference type="RefSeq" id="WP_119524823.1">
    <property type="nucleotide sequence ID" value="NZ_NRHC01000037.1"/>
</dbReference>
<feature type="domain" description="Co-chaperone DjlA N-terminal" evidence="1">
    <location>
        <begin position="59"/>
        <end position="111"/>
    </location>
</feature>
<dbReference type="CDD" id="cd07177">
    <property type="entry name" value="terB_like"/>
    <property type="match status" value="1"/>
</dbReference>
<keyword evidence="3" id="KW-1185">Reference proteome</keyword>
<name>A0A3A1Y7D7_9GAMM</name>
<gene>
    <name evidence="2" type="ORF">CKF54_03090</name>
</gene>
<comment type="caution">
    <text evidence="2">The sequence shown here is derived from an EMBL/GenBank/DDBJ whole genome shotgun (WGS) entry which is preliminary data.</text>
</comment>
<reference evidence="2 3" key="1">
    <citation type="submission" date="2017-08" db="EMBL/GenBank/DDBJ databases">
        <title>Reclassification of Bisgaard taxon 37 and 44.</title>
        <authorList>
            <person name="Christensen H."/>
        </authorList>
    </citation>
    <scope>NUCLEOTIDE SEQUENCE [LARGE SCALE GENOMIC DNA]</scope>
    <source>
        <strain evidence="2 3">B96_3</strain>
    </source>
</reference>
<dbReference type="Pfam" id="PF05099">
    <property type="entry name" value="TerB"/>
    <property type="match status" value="1"/>
</dbReference>
<dbReference type="Proteomes" id="UP000265691">
    <property type="component" value="Unassembled WGS sequence"/>
</dbReference>
<organism evidence="2 3">
    <name type="scientific">Psittacicella hinzii</name>
    <dbReference type="NCBI Taxonomy" id="2028575"/>
    <lineage>
        <taxon>Bacteria</taxon>
        <taxon>Pseudomonadati</taxon>
        <taxon>Pseudomonadota</taxon>
        <taxon>Gammaproteobacteria</taxon>
        <taxon>Pasteurellales</taxon>
        <taxon>Psittacicellaceae</taxon>
        <taxon>Psittacicella</taxon>
    </lineage>
</organism>
<dbReference type="EMBL" id="NRHC01000037">
    <property type="protein sequence ID" value="RIY33190.1"/>
    <property type="molecule type" value="Genomic_DNA"/>
</dbReference>
<evidence type="ECO:0000259" key="1">
    <source>
        <dbReference type="Pfam" id="PF05099"/>
    </source>
</evidence>
<dbReference type="OrthoDB" id="5678735at2"/>
<protein>
    <recommendedName>
        <fullName evidence="1">Co-chaperone DjlA N-terminal domain-containing protein</fullName>
    </recommendedName>
</protein>
<dbReference type="AlphaFoldDB" id="A0A3A1Y7D7"/>
<dbReference type="InterPro" id="IPR007791">
    <property type="entry name" value="DjlA_N"/>
</dbReference>
<evidence type="ECO:0000313" key="3">
    <source>
        <dbReference type="Proteomes" id="UP000265691"/>
    </source>
</evidence>
<dbReference type="SUPFAM" id="SSF158682">
    <property type="entry name" value="TerB-like"/>
    <property type="match status" value="1"/>
</dbReference>
<sequence length="130" mass="15009">MNLEINLLSDKQKAIMAYFVGKVANADGNINQNEGKYFLLIHNLLKNDYKLTEDPYDLIKAEFTNDHHVFNLLSILLTTALVDNNIHASELAIIKRIADILEISDEKLTQITLWSQREAIQLNEYFNFKL</sequence>
<proteinExistence type="predicted"/>
<dbReference type="Gene3D" id="1.10.3680.10">
    <property type="entry name" value="TerB-like"/>
    <property type="match status" value="1"/>
</dbReference>
<accession>A0A3A1Y7D7</accession>
<dbReference type="InterPro" id="IPR029024">
    <property type="entry name" value="TerB-like"/>
</dbReference>
<evidence type="ECO:0000313" key="2">
    <source>
        <dbReference type="EMBL" id="RIY33190.1"/>
    </source>
</evidence>